<evidence type="ECO:0000313" key="6">
    <source>
        <dbReference type="EMBL" id="UZF89064.1"/>
    </source>
</evidence>
<feature type="binding site" evidence="5">
    <location>
        <position position="88"/>
    </location>
    <ligand>
        <name>Mg(2+)</name>
        <dbReference type="ChEBI" id="CHEBI:18420"/>
        <label>1</label>
        <note>catalytic</note>
    </ligand>
</feature>
<comment type="cofactor">
    <cofactor evidence="5">
        <name>Mg(2+)</name>
        <dbReference type="ChEBI" id="CHEBI:18420"/>
    </cofactor>
</comment>
<organism evidence="6">
    <name type="scientific">Bosea sp. NBC_00436</name>
    <dbReference type="NCBI Taxonomy" id="2969620"/>
    <lineage>
        <taxon>Bacteria</taxon>
        <taxon>Pseudomonadati</taxon>
        <taxon>Pseudomonadota</taxon>
        <taxon>Alphaproteobacteria</taxon>
        <taxon>Hyphomicrobiales</taxon>
        <taxon>Boseaceae</taxon>
        <taxon>Bosea</taxon>
    </lineage>
</organism>
<name>A0A9E8A220_9HYPH</name>
<keyword evidence="2 5" id="KW-0479">Metal-binding</keyword>
<dbReference type="Gene3D" id="3.40.190.80">
    <property type="match status" value="1"/>
</dbReference>
<protein>
    <submittedName>
        <fullName evidence="6">Inositol monophosphatase</fullName>
    </submittedName>
</protein>
<dbReference type="GO" id="GO:0007165">
    <property type="term" value="P:signal transduction"/>
    <property type="evidence" value="ECO:0007669"/>
    <property type="project" value="TreeGrafter"/>
</dbReference>
<dbReference type="GO" id="GO:0046872">
    <property type="term" value="F:metal ion binding"/>
    <property type="evidence" value="ECO:0007669"/>
    <property type="project" value="UniProtKB-KW"/>
</dbReference>
<dbReference type="SUPFAM" id="SSF56655">
    <property type="entry name" value="Carbohydrate phosphatase"/>
    <property type="match status" value="1"/>
</dbReference>
<dbReference type="PRINTS" id="PR00377">
    <property type="entry name" value="IMPHPHTASES"/>
</dbReference>
<proteinExistence type="inferred from homology"/>
<reference evidence="6" key="1">
    <citation type="submission" date="2022-08" db="EMBL/GenBank/DDBJ databases">
        <title>Complete Genome Sequences of 2 Bosea sp. soil isolates.</title>
        <authorList>
            <person name="Alvarez Arevalo M."/>
            <person name="Sterndorff E.B."/>
            <person name="Faurdal D."/>
            <person name="Joergensen T.S."/>
            <person name="Weber T."/>
        </authorList>
    </citation>
    <scope>NUCLEOTIDE SEQUENCE</scope>
    <source>
        <strain evidence="6">NBC_00436</strain>
    </source>
</reference>
<keyword evidence="3" id="KW-0378">Hydrolase</keyword>
<comment type="similarity">
    <text evidence="1">Belongs to the inositol monophosphatase superfamily.</text>
</comment>
<evidence type="ECO:0000256" key="5">
    <source>
        <dbReference type="PIRSR" id="PIRSR600760-2"/>
    </source>
</evidence>
<accession>A0A9E8A220</accession>
<evidence type="ECO:0000256" key="3">
    <source>
        <dbReference type="ARBA" id="ARBA00022801"/>
    </source>
</evidence>
<feature type="binding site" evidence="5">
    <location>
        <position position="70"/>
    </location>
    <ligand>
        <name>Mg(2+)</name>
        <dbReference type="ChEBI" id="CHEBI:18420"/>
        <label>1</label>
        <note>catalytic</note>
    </ligand>
</feature>
<sequence>MTEPRLLALLDQADALARRAGEVLVQMQGAELGVTRKELNDVVTAADLASERLVIDGLRALTPEAAILSEEAGFSGSEQAPRWIIDPLDGTVNYASGLPWFSVTLAYQEQGRTVLGLTHAPLAGLSAHFADGGVATVDGRPARVSATKRLSDATVSICLTSHYTAEEANRTSDVIRRLAGLCRGVRVIVSGGLEMSLVAAGRLDAFIGLKADIVSHAAAIPLVRAGGGKVTTVGGRDSRDEDLEKVVTNGLIHDELLQAIRSV</sequence>
<dbReference type="PANTHER" id="PTHR20854">
    <property type="entry name" value="INOSITOL MONOPHOSPHATASE"/>
    <property type="match status" value="1"/>
</dbReference>
<dbReference type="AlphaFoldDB" id="A0A9E8A220"/>
<dbReference type="GO" id="GO:0008934">
    <property type="term" value="F:inositol monophosphate 1-phosphatase activity"/>
    <property type="evidence" value="ECO:0007669"/>
    <property type="project" value="TreeGrafter"/>
</dbReference>
<dbReference type="PROSITE" id="PS00629">
    <property type="entry name" value="IMP_1"/>
    <property type="match status" value="1"/>
</dbReference>
<feature type="binding site" evidence="5">
    <location>
        <position position="86"/>
    </location>
    <ligand>
        <name>Mg(2+)</name>
        <dbReference type="ChEBI" id="CHEBI:18420"/>
        <label>1</label>
        <note>catalytic</note>
    </ligand>
</feature>
<dbReference type="PANTHER" id="PTHR20854:SF4">
    <property type="entry name" value="INOSITOL-1-MONOPHOSPHATASE-RELATED"/>
    <property type="match status" value="1"/>
</dbReference>
<feature type="binding site" evidence="5">
    <location>
        <position position="89"/>
    </location>
    <ligand>
        <name>Mg(2+)</name>
        <dbReference type="ChEBI" id="CHEBI:18420"/>
        <label>1</label>
        <note>catalytic</note>
    </ligand>
</feature>
<dbReference type="Gene3D" id="3.30.540.10">
    <property type="entry name" value="Fructose-1,6-Bisphosphatase, subunit A, domain 1"/>
    <property type="match status" value="1"/>
</dbReference>
<evidence type="ECO:0000256" key="2">
    <source>
        <dbReference type="ARBA" id="ARBA00022723"/>
    </source>
</evidence>
<evidence type="ECO:0000256" key="4">
    <source>
        <dbReference type="ARBA" id="ARBA00022842"/>
    </source>
</evidence>
<dbReference type="InterPro" id="IPR000760">
    <property type="entry name" value="Inositol_monophosphatase-like"/>
</dbReference>
<dbReference type="InterPro" id="IPR020583">
    <property type="entry name" value="Inositol_monoP_metal-BS"/>
</dbReference>
<gene>
    <name evidence="6" type="ORF">NWE54_09890</name>
</gene>
<evidence type="ECO:0000256" key="1">
    <source>
        <dbReference type="ARBA" id="ARBA00009759"/>
    </source>
</evidence>
<dbReference type="Pfam" id="PF00459">
    <property type="entry name" value="Inositol_P"/>
    <property type="match status" value="1"/>
</dbReference>
<dbReference type="GO" id="GO:0006020">
    <property type="term" value="P:inositol metabolic process"/>
    <property type="evidence" value="ECO:0007669"/>
    <property type="project" value="TreeGrafter"/>
</dbReference>
<dbReference type="EMBL" id="CP102774">
    <property type="protein sequence ID" value="UZF89064.1"/>
    <property type="molecule type" value="Genomic_DNA"/>
</dbReference>
<keyword evidence="4 5" id="KW-0460">Magnesium</keyword>